<keyword evidence="3 4" id="KW-0408">Iron</keyword>
<evidence type="ECO:0000256" key="4">
    <source>
        <dbReference type="PROSITE-ProRule" id="PRU00433"/>
    </source>
</evidence>
<evidence type="ECO:0000259" key="5">
    <source>
        <dbReference type="PROSITE" id="PS51007"/>
    </source>
</evidence>
<evidence type="ECO:0000256" key="3">
    <source>
        <dbReference type="ARBA" id="ARBA00023004"/>
    </source>
</evidence>
<dbReference type="PATRIC" id="fig|1114964.3.peg.316"/>
<gene>
    <name evidence="6" type="ORF">L485_01700</name>
</gene>
<evidence type="ECO:0000256" key="2">
    <source>
        <dbReference type="ARBA" id="ARBA00022723"/>
    </source>
</evidence>
<dbReference type="PROSITE" id="PS51007">
    <property type="entry name" value="CYTC"/>
    <property type="match status" value="1"/>
</dbReference>
<dbReference type="SUPFAM" id="SSF46626">
    <property type="entry name" value="Cytochrome c"/>
    <property type="match status" value="1"/>
</dbReference>
<dbReference type="AlphaFoldDB" id="T0GPT3"/>
<dbReference type="InterPro" id="IPR009056">
    <property type="entry name" value="Cyt_c-like_dom"/>
</dbReference>
<dbReference type="Pfam" id="PF00034">
    <property type="entry name" value="Cytochrom_C"/>
    <property type="match status" value="1"/>
</dbReference>
<name>T0GPT3_9SPHN</name>
<dbReference type="Proteomes" id="UP000015524">
    <property type="component" value="Unassembled WGS sequence"/>
</dbReference>
<comment type="caution">
    <text evidence="6">The sequence shown here is derived from an EMBL/GenBank/DDBJ whole genome shotgun (WGS) entry which is preliminary data.</text>
</comment>
<dbReference type="InterPro" id="IPR036909">
    <property type="entry name" value="Cyt_c-like_dom_sf"/>
</dbReference>
<evidence type="ECO:0000256" key="1">
    <source>
        <dbReference type="ARBA" id="ARBA00022617"/>
    </source>
</evidence>
<dbReference type="GO" id="GO:0009055">
    <property type="term" value="F:electron transfer activity"/>
    <property type="evidence" value="ECO:0007669"/>
    <property type="project" value="InterPro"/>
</dbReference>
<protein>
    <recommendedName>
        <fullName evidence="5">Cytochrome c domain-containing protein</fullName>
    </recommendedName>
</protein>
<organism evidence="6 7">
    <name type="scientific">Sphingobium baderi LL03</name>
    <dbReference type="NCBI Taxonomy" id="1114964"/>
    <lineage>
        <taxon>Bacteria</taxon>
        <taxon>Pseudomonadati</taxon>
        <taxon>Pseudomonadota</taxon>
        <taxon>Alphaproteobacteria</taxon>
        <taxon>Sphingomonadales</taxon>
        <taxon>Sphingomonadaceae</taxon>
        <taxon>Sphingobium</taxon>
    </lineage>
</organism>
<dbReference type="GO" id="GO:0046872">
    <property type="term" value="F:metal ion binding"/>
    <property type="evidence" value="ECO:0007669"/>
    <property type="project" value="UniProtKB-KW"/>
</dbReference>
<proteinExistence type="predicted"/>
<evidence type="ECO:0000313" key="7">
    <source>
        <dbReference type="Proteomes" id="UP000015524"/>
    </source>
</evidence>
<evidence type="ECO:0000313" key="6">
    <source>
        <dbReference type="EMBL" id="EQB05881.1"/>
    </source>
</evidence>
<keyword evidence="7" id="KW-1185">Reference proteome</keyword>
<keyword evidence="1 4" id="KW-0349">Heme</keyword>
<reference evidence="6 7" key="1">
    <citation type="journal article" date="2013" name="Genome Announc.">
        <title>Draft Genome Sequence of a Hexachlorocyclohexane-Degrading Bacterium, Sphingobium baderi Strain LL03T.</title>
        <authorList>
            <person name="Kaur J."/>
            <person name="Verma H."/>
            <person name="Tripathi C."/>
            <person name="Khurana J.P."/>
            <person name="Lal R."/>
        </authorList>
    </citation>
    <scope>NUCLEOTIDE SEQUENCE [LARGE SCALE GENOMIC DNA]</scope>
    <source>
        <strain evidence="6 7">LL03</strain>
    </source>
</reference>
<sequence length="111" mass="11754">MRWLILLSVLVLSACGDDDRHAEARALIASHCGVCHVVPGVDGATGRVGPSLAGIARQQMLAGRFANDRQTLARWIAHPQAMLPGNAMPDTGLSSVQAARIADYLATLDRP</sequence>
<accession>T0GPT3</accession>
<keyword evidence="2 4" id="KW-0479">Metal-binding</keyword>
<dbReference type="eggNOG" id="COG3474">
    <property type="taxonomic scope" value="Bacteria"/>
</dbReference>
<dbReference type="Gene3D" id="1.10.760.10">
    <property type="entry name" value="Cytochrome c-like domain"/>
    <property type="match status" value="1"/>
</dbReference>
<dbReference type="GO" id="GO:0020037">
    <property type="term" value="F:heme binding"/>
    <property type="evidence" value="ECO:0007669"/>
    <property type="project" value="InterPro"/>
</dbReference>
<dbReference type="RefSeq" id="WP_021243352.1">
    <property type="nucleotide sequence ID" value="NZ_ATIB01000020.1"/>
</dbReference>
<feature type="domain" description="Cytochrome c" evidence="5">
    <location>
        <begin position="16"/>
        <end position="109"/>
    </location>
</feature>
<dbReference type="PROSITE" id="PS51257">
    <property type="entry name" value="PROKAR_LIPOPROTEIN"/>
    <property type="match status" value="1"/>
</dbReference>
<dbReference type="EMBL" id="ATIB01000020">
    <property type="protein sequence ID" value="EQB05881.1"/>
    <property type="molecule type" value="Genomic_DNA"/>
</dbReference>